<sequence>MSGNPFRASLHLQPNPTASASASPTNTQDSRALEARDHGRDTVAVHDASSTTPAKTKKSVRIESPIETIPPHPAFHDVDSPLPPVSPQRVSYAQHLGSPPIVSPAGFSDNFEDFEVDGTGGGIGEADARGMTAGSKKNSGTLEAVLSPSGAPSNPFARTLATIEPQEKGSGELMGQNKDRTSTERTQAGAAKASLDVEGFKNLLMTGITSPGSSGPPPQNAPAPKSINAAVFESSSSTDTSSVSRQSIFEPVHDTHSESPRTSYEMVASDDERASLMGEQNKKKEKKKPPPAPKSRHGKLVNAKGPQTVSFEDFAATNPTASSLPAVRAGRSNSDLNKPLPPTPPVPSPQTHITSQDNTQDFPSIPDSRSSDTASLSDAAPAQKRVPPPVPLARRHSQLRNSTVGNRSRSNSSLTISSQHSIELPTLSPNLEGQPTSSPSSSQKIPPPPPPTRHRGAALATISTSSANSSSTELSSTAAAARRPTITSPNIPSSRRTTLSSEPTSPAAGLARASSINSVRTSHRAVSNESASSSNIPPPPPPPRRRQSGRSSIDKERPMPSSPTENSRISTEYKRSSPDSKRRTSVASESSLKYEYAPTSTADGGEHALYSPKEGGEERSGTEDKSKRMTATASILDDMDKFQKEIEELRAKYRTAA</sequence>
<feature type="compositionally biased region" description="Basic and acidic residues" evidence="1">
    <location>
        <begin position="614"/>
        <end position="627"/>
    </location>
</feature>
<evidence type="ECO:0000313" key="3">
    <source>
        <dbReference type="Proteomes" id="UP000800035"/>
    </source>
</evidence>
<feature type="region of interest" description="Disordered" evidence="1">
    <location>
        <begin position="1"/>
        <end position="633"/>
    </location>
</feature>
<proteinExistence type="predicted"/>
<feature type="compositionally biased region" description="Polar residues" evidence="1">
    <location>
        <begin position="485"/>
        <end position="504"/>
    </location>
</feature>
<evidence type="ECO:0000256" key="1">
    <source>
        <dbReference type="SAM" id="MobiDB-lite"/>
    </source>
</evidence>
<feature type="compositionally biased region" description="Basic and acidic residues" evidence="1">
    <location>
        <begin position="571"/>
        <end position="582"/>
    </location>
</feature>
<dbReference type="OrthoDB" id="428854at2759"/>
<organism evidence="2 3">
    <name type="scientific">Byssothecium circinans</name>
    <dbReference type="NCBI Taxonomy" id="147558"/>
    <lineage>
        <taxon>Eukaryota</taxon>
        <taxon>Fungi</taxon>
        <taxon>Dikarya</taxon>
        <taxon>Ascomycota</taxon>
        <taxon>Pezizomycotina</taxon>
        <taxon>Dothideomycetes</taxon>
        <taxon>Pleosporomycetidae</taxon>
        <taxon>Pleosporales</taxon>
        <taxon>Massarineae</taxon>
        <taxon>Massarinaceae</taxon>
        <taxon>Byssothecium</taxon>
    </lineage>
</organism>
<keyword evidence="3" id="KW-1185">Reference proteome</keyword>
<feature type="compositionally biased region" description="Polar residues" evidence="1">
    <location>
        <begin position="12"/>
        <end position="30"/>
    </location>
</feature>
<gene>
    <name evidence="2" type="ORF">CC80DRAFT_64073</name>
</gene>
<feature type="compositionally biased region" description="Low complexity" evidence="1">
    <location>
        <begin position="234"/>
        <end position="247"/>
    </location>
</feature>
<feature type="compositionally biased region" description="Low complexity" evidence="1">
    <location>
        <begin position="435"/>
        <end position="444"/>
    </location>
</feature>
<feature type="compositionally biased region" description="Low complexity" evidence="1">
    <location>
        <begin position="457"/>
        <end position="481"/>
    </location>
</feature>
<reference evidence="2" key="1">
    <citation type="journal article" date="2020" name="Stud. Mycol.">
        <title>101 Dothideomycetes genomes: a test case for predicting lifestyles and emergence of pathogens.</title>
        <authorList>
            <person name="Haridas S."/>
            <person name="Albert R."/>
            <person name="Binder M."/>
            <person name="Bloem J."/>
            <person name="Labutti K."/>
            <person name="Salamov A."/>
            <person name="Andreopoulos B."/>
            <person name="Baker S."/>
            <person name="Barry K."/>
            <person name="Bills G."/>
            <person name="Bluhm B."/>
            <person name="Cannon C."/>
            <person name="Castanera R."/>
            <person name="Culley D."/>
            <person name="Daum C."/>
            <person name="Ezra D."/>
            <person name="Gonzalez J."/>
            <person name="Henrissat B."/>
            <person name="Kuo A."/>
            <person name="Liang C."/>
            <person name="Lipzen A."/>
            <person name="Lutzoni F."/>
            <person name="Magnuson J."/>
            <person name="Mondo S."/>
            <person name="Nolan M."/>
            <person name="Ohm R."/>
            <person name="Pangilinan J."/>
            <person name="Park H.-J."/>
            <person name="Ramirez L."/>
            <person name="Alfaro M."/>
            <person name="Sun H."/>
            <person name="Tritt A."/>
            <person name="Yoshinaga Y."/>
            <person name="Zwiers L.-H."/>
            <person name="Turgeon B."/>
            <person name="Goodwin S."/>
            <person name="Spatafora J."/>
            <person name="Crous P."/>
            <person name="Grigoriev I."/>
        </authorList>
    </citation>
    <scope>NUCLEOTIDE SEQUENCE</scope>
    <source>
        <strain evidence="2">CBS 675.92</strain>
    </source>
</reference>
<feature type="compositionally biased region" description="Polar residues" evidence="1">
    <location>
        <begin position="414"/>
        <end position="434"/>
    </location>
</feature>
<dbReference type="Proteomes" id="UP000800035">
    <property type="component" value="Unassembled WGS sequence"/>
</dbReference>
<feature type="compositionally biased region" description="Pro residues" evidence="1">
    <location>
        <begin position="339"/>
        <end position="348"/>
    </location>
</feature>
<dbReference type="EMBL" id="ML976991">
    <property type="protein sequence ID" value="KAF1956710.1"/>
    <property type="molecule type" value="Genomic_DNA"/>
</dbReference>
<feature type="compositionally biased region" description="Polar residues" evidence="1">
    <location>
        <begin position="350"/>
        <end position="376"/>
    </location>
</feature>
<accession>A0A6A5TXC0</accession>
<evidence type="ECO:0000313" key="2">
    <source>
        <dbReference type="EMBL" id="KAF1956710.1"/>
    </source>
</evidence>
<feature type="compositionally biased region" description="Polar residues" evidence="1">
    <location>
        <begin position="514"/>
        <end position="529"/>
    </location>
</feature>
<feature type="compositionally biased region" description="Basic and acidic residues" evidence="1">
    <location>
        <begin position="31"/>
        <end position="44"/>
    </location>
</feature>
<feature type="compositionally biased region" description="Basic residues" evidence="1">
    <location>
        <begin position="283"/>
        <end position="299"/>
    </location>
</feature>
<dbReference type="AlphaFoldDB" id="A0A6A5TXC0"/>
<name>A0A6A5TXC0_9PLEO</name>
<protein>
    <submittedName>
        <fullName evidence="2">Uncharacterized protein</fullName>
    </submittedName>
</protein>